<evidence type="ECO:0000313" key="1">
    <source>
        <dbReference type="EMBL" id="ELP88239.1"/>
    </source>
</evidence>
<accession>A0A0A1U2H6</accession>
<dbReference type="OMA" id="GKACEDH"/>
<reference evidence="1 2" key="1">
    <citation type="submission" date="2012-10" db="EMBL/GenBank/DDBJ databases">
        <authorList>
            <person name="Zafar N."/>
            <person name="Inman J."/>
            <person name="Hall N."/>
            <person name="Lorenzi H."/>
            <person name="Caler E."/>
        </authorList>
    </citation>
    <scope>NUCLEOTIDE SEQUENCE [LARGE SCALE GENOMIC DNA]</scope>
    <source>
        <strain evidence="1 2">IP1</strain>
    </source>
</reference>
<dbReference type="InterPro" id="IPR039169">
    <property type="entry name" value="Abitram"/>
</dbReference>
<dbReference type="InterPro" id="IPR011053">
    <property type="entry name" value="Single_hybrid_motif"/>
</dbReference>
<dbReference type="EMBL" id="KB206756">
    <property type="protein sequence ID" value="ELP88239.1"/>
    <property type="molecule type" value="Genomic_DNA"/>
</dbReference>
<evidence type="ECO:0000313" key="2">
    <source>
        <dbReference type="Proteomes" id="UP000014680"/>
    </source>
</evidence>
<dbReference type="PANTHER" id="PTHR13651">
    <property type="entry name" value="PROTEIN ABITRAM"/>
    <property type="match status" value="1"/>
</dbReference>
<name>A0A0A1U2H6_ENTIV</name>
<evidence type="ECO:0008006" key="3">
    <source>
        <dbReference type="Google" id="ProtNLM"/>
    </source>
</evidence>
<dbReference type="GeneID" id="14887267"/>
<dbReference type="OrthoDB" id="48130at2759"/>
<dbReference type="Gene3D" id="2.40.50.100">
    <property type="match status" value="1"/>
</dbReference>
<keyword evidence="2" id="KW-1185">Reference proteome</keyword>
<protein>
    <recommendedName>
        <fullName evidence="3">Actin-binding transcription modulator</fullName>
    </recommendedName>
</protein>
<dbReference type="KEGG" id="eiv:EIN_225720"/>
<dbReference type="Proteomes" id="UP000014680">
    <property type="component" value="Unassembled WGS sequence"/>
</dbReference>
<dbReference type="SUPFAM" id="SSF51230">
    <property type="entry name" value="Single hybrid motif"/>
    <property type="match status" value="1"/>
</dbReference>
<dbReference type="VEuPathDB" id="AmoebaDB:EIN_225720"/>
<dbReference type="AlphaFoldDB" id="A0A0A1U2H6"/>
<sequence length="186" mass="21135">MAEVRPSSETLRFPNFIERYTTQRFVINVDENDGSDQFIFLHSNGLVLVGLARTHPVCKAQDIKVAINTQKENQVKGRHKFGAQNVKPKTVLITVVADGVEYKVHALTSGRLLEMNESLTDHPELLKNESEGKGFVAILQKNPNEKNPEEMESLSLEEFCKLRNLEVPHYIPLPVANEEYDIDDYN</sequence>
<dbReference type="PANTHER" id="PTHR13651:SF0">
    <property type="entry name" value="PROTEIN ABITRAM"/>
    <property type="match status" value="1"/>
</dbReference>
<gene>
    <name evidence="1" type="ORF">EIN_225720</name>
</gene>
<proteinExistence type="predicted"/>
<organism evidence="1 2">
    <name type="scientific">Entamoeba invadens IP1</name>
    <dbReference type="NCBI Taxonomy" id="370355"/>
    <lineage>
        <taxon>Eukaryota</taxon>
        <taxon>Amoebozoa</taxon>
        <taxon>Evosea</taxon>
        <taxon>Archamoebae</taxon>
        <taxon>Mastigamoebida</taxon>
        <taxon>Entamoebidae</taxon>
        <taxon>Entamoeba</taxon>
    </lineage>
</organism>
<dbReference type="GO" id="GO:0005634">
    <property type="term" value="C:nucleus"/>
    <property type="evidence" value="ECO:0007669"/>
    <property type="project" value="TreeGrafter"/>
</dbReference>
<dbReference type="RefSeq" id="XP_004255010.1">
    <property type="nucleotide sequence ID" value="XM_004254962.1"/>
</dbReference>